<evidence type="ECO:0000313" key="4">
    <source>
        <dbReference type="Proteomes" id="UP000185278"/>
    </source>
</evidence>
<protein>
    <submittedName>
        <fullName evidence="2">DUF1583 domain-containing protein</fullName>
    </submittedName>
</protein>
<evidence type="ECO:0000313" key="3">
    <source>
        <dbReference type="EMBL" id="AIX38151.1"/>
    </source>
</evidence>
<name>A0A0E3FAP3_9CAUD</name>
<dbReference type="RefSeq" id="YP_007001884.1">
    <property type="nucleotide sequence ID" value="NC_019444.1"/>
</dbReference>
<gene>
    <name evidence="1" type="ORF">Syn7803C43_152</name>
    <name evidence="2" type="ORF">Syn7803C98_151</name>
    <name evidence="3" type="ORF">Syn7803US88_150</name>
</gene>
<proteinExistence type="predicted"/>
<dbReference type="Proteomes" id="UP000185278">
    <property type="component" value="Segment"/>
</dbReference>
<evidence type="ECO:0000313" key="5">
    <source>
        <dbReference type="Proteomes" id="UP000185279"/>
    </source>
</evidence>
<dbReference type="OrthoDB" id="25336at10239"/>
<dbReference type="Proteomes" id="UP000185279">
    <property type="component" value="Segment"/>
</dbReference>
<organism evidence="2 4">
    <name type="scientific">Synechococcus phage ACG-2014c</name>
    <dbReference type="NCBI Taxonomy" id="1079998"/>
    <lineage>
        <taxon>Viruses</taxon>
        <taxon>Duplodnaviria</taxon>
        <taxon>Heunggongvirae</taxon>
        <taxon>Uroviricota</taxon>
        <taxon>Caudoviricetes</taxon>
        <taxon>Pantevenvirales</taxon>
        <taxon>Kyanoviridae</taxon>
        <taxon>Namakavirus</taxon>
        <taxon>Namakavirus smbcm6</taxon>
    </lineage>
</organism>
<dbReference type="EMBL" id="KJ019128">
    <property type="protein sequence ID" value="AIX38151.1"/>
    <property type="molecule type" value="Genomic_DNA"/>
</dbReference>
<dbReference type="Proteomes" id="UP000185280">
    <property type="component" value="Segment"/>
</dbReference>
<sequence>MNVYVNLKPKTYDGDTDLLTVEVPSSYTDELLKHVRPIAEQKNIDEDRILKDIIKEAVLEIERRNYERKSRKNKKR</sequence>
<evidence type="ECO:0000313" key="2">
    <source>
        <dbReference type="EMBL" id="AIX22919.1"/>
    </source>
</evidence>
<reference evidence="4 5" key="1">
    <citation type="submission" date="2013-12" db="EMBL/GenBank/DDBJ databases">
        <title>Ecological redundancy of diverse viral populations within a natural community.</title>
        <authorList>
            <person name="Gregory A.C."/>
            <person name="LaButti K."/>
            <person name="Copeland A."/>
            <person name="Woyke T."/>
            <person name="Sullivan M.B."/>
        </authorList>
    </citation>
    <scope>NUCLEOTIDE SEQUENCE [LARGE SCALE GENOMIC DNA]</scope>
    <source>
        <strain evidence="1">Syn7803C43</strain>
        <strain evidence="2">Syn7803C98</strain>
        <strain evidence="3">Syn7803US88</strain>
    </source>
</reference>
<dbReference type="EMBL" id="KJ019027">
    <property type="protein sequence ID" value="AIX14547.1"/>
    <property type="molecule type" value="Genomic_DNA"/>
</dbReference>
<accession>A0A0E3FAP3</accession>
<dbReference type="EMBL" id="KJ019064">
    <property type="protein sequence ID" value="AIX22919.1"/>
    <property type="molecule type" value="Genomic_DNA"/>
</dbReference>
<evidence type="ECO:0000313" key="1">
    <source>
        <dbReference type="EMBL" id="AIX14547.1"/>
    </source>
</evidence>